<evidence type="ECO:0000313" key="5">
    <source>
        <dbReference type="Proteomes" id="UP000278152"/>
    </source>
</evidence>
<evidence type="ECO:0000256" key="2">
    <source>
        <dbReference type="SAM" id="MobiDB-lite"/>
    </source>
</evidence>
<dbReference type="Proteomes" id="UP000278152">
    <property type="component" value="Chromosome"/>
</dbReference>
<evidence type="ECO:0000313" key="4">
    <source>
        <dbReference type="EMBL" id="BBH42711.1"/>
    </source>
</evidence>
<accession>A0A3G9JWI0</accession>
<dbReference type="AlphaFoldDB" id="A0A3G9JWI0"/>
<sequence>MNTREAIKDIVVPLLSAFTAIIVGILTYNVSDQNAKTEAKFKDTEARFREIESKISESKEQREERESTQNFNFKIYDLVLKSVEEKNAQKQEVAKTFIVVMVDDPLRSSLLKVLEKRGEPQVRQDVEKTLNAEKNSSYTEGTKPTVSGSKQRSDKWGKWDIDVFWCSSSLDKITELQANKIAKQILLEGAEGKIRVRELPDSINAKSGYRVNGYVIRRNDIKRERDIADDLKKLGDSTLGQDIFTLQTTLQDTPGYVSVFVCPGR</sequence>
<keyword evidence="3" id="KW-0812">Transmembrane</keyword>
<organism evidence="4 5">
    <name type="scientific">Microcystis viridis NIES-102</name>
    <dbReference type="NCBI Taxonomy" id="213615"/>
    <lineage>
        <taxon>Bacteria</taxon>
        <taxon>Bacillati</taxon>
        <taxon>Cyanobacteriota</taxon>
        <taxon>Cyanophyceae</taxon>
        <taxon>Oscillatoriophycideae</taxon>
        <taxon>Chroococcales</taxon>
        <taxon>Microcystaceae</taxon>
        <taxon>Microcystis</taxon>
    </lineage>
</organism>
<feature type="region of interest" description="Disordered" evidence="2">
    <location>
        <begin position="128"/>
        <end position="151"/>
    </location>
</feature>
<dbReference type="RefSeq" id="WP_002735130.1">
    <property type="nucleotide sequence ID" value="NZ_AP019314.1"/>
</dbReference>
<keyword evidence="1" id="KW-0175">Coiled coil</keyword>
<protein>
    <submittedName>
        <fullName evidence="4">Uncharacterized protein</fullName>
    </submittedName>
</protein>
<feature type="coiled-coil region" evidence="1">
    <location>
        <begin position="34"/>
        <end position="61"/>
    </location>
</feature>
<dbReference type="EMBL" id="AP019314">
    <property type="protein sequence ID" value="BBH42711.1"/>
    <property type="molecule type" value="Genomic_DNA"/>
</dbReference>
<feature type="transmembrane region" description="Helical" evidence="3">
    <location>
        <begin position="12"/>
        <end position="30"/>
    </location>
</feature>
<keyword evidence="3" id="KW-0472">Membrane</keyword>
<feature type="compositionally biased region" description="Polar residues" evidence="2">
    <location>
        <begin position="132"/>
        <end position="150"/>
    </location>
</feature>
<proteinExistence type="predicted"/>
<reference evidence="4 5" key="1">
    <citation type="submission" date="2018-11" db="EMBL/GenBank/DDBJ databases">
        <title>Complete genome sequence of Microcystis aeruginosa NIES-102.</title>
        <authorList>
            <person name="Yamaguchi H."/>
            <person name="Suzuki S."/>
            <person name="Kawachi M."/>
        </authorList>
    </citation>
    <scope>NUCLEOTIDE SEQUENCE [LARGE SCALE GENOMIC DNA]</scope>
    <source>
        <strain evidence="4 5">NIES-102</strain>
    </source>
</reference>
<keyword evidence="3" id="KW-1133">Transmembrane helix</keyword>
<evidence type="ECO:0000256" key="1">
    <source>
        <dbReference type="SAM" id="Coils"/>
    </source>
</evidence>
<dbReference type="KEGG" id="mvz:myaer102_53740"/>
<evidence type="ECO:0000256" key="3">
    <source>
        <dbReference type="SAM" id="Phobius"/>
    </source>
</evidence>
<gene>
    <name evidence="4" type="ORF">myaer102_53740</name>
</gene>
<name>A0A3G9JWI0_MICVR</name>